<evidence type="ECO:0000313" key="1">
    <source>
        <dbReference type="RefSeq" id="XP_042618817.1"/>
    </source>
</evidence>
<dbReference type="OrthoDB" id="8899248at2759"/>
<proteinExistence type="predicted"/>
<dbReference type="Proteomes" id="UP001155660">
    <property type="component" value="Chromosome A8"/>
</dbReference>
<reference evidence="1" key="1">
    <citation type="submission" date="2025-08" db="UniProtKB">
        <authorList>
            <consortium name="RefSeq"/>
        </authorList>
    </citation>
    <scope>IDENTIFICATION</scope>
    <source>
        <tissue evidence="1">Muscle</tissue>
    </source>
</reference>
<dbReference type="GeneID" id="122145964"/>
<organism evidence="1">
    <name type="scientific">Cyprinus carpio</name>
    <name type="common">Common carp</name>
    <dbReference type="NCBI Taxonomy" id="7962"/>
    <lineage>
        <taxon>Eukaryota</taxon>
        <taxon>Metazoa</taxon>
        <taxon>Chordata</taxon>
        <taxon>Craniata</taxon>
        <taxon>Vertebrata</taxon>
        <taxon>Euteleostomi</taxon>
        <taxon>Actinopterygii</taxon>
        <taxon>Neopterygii</taxon>
        <taxon>Teleostei</taxon>
        <taxon>Ostariophysi</taxon>
        <taxon>Cypriniformes</taxon>
        <taxon>Cyprinidae</taxon>
        <taxon>Cyprininae</taxon>
        <taxon>Cyprinus</taxon>
    </lineage>
</organism>
<dbReference type="AlphaFoldDB" id="A0A9R0B1C3"/>
<accession>A0A9R0B1C3</accession>
<dbReference type="RefSeq" id="XP_042618817.1">
    <property type="nucleotide sequence ID" value="XM_042762883.1"/>
</dbReference>
<name>A0A9R0B1C3_CYPCA</name>
<sequence>MFCGWLRSVQVCKQRQALALFFTHCRLLRVCFCQWRIICTQQQLANSKTQHTLHLRAKAVLQQWRKHTHFRISQRALLCEHDERRKTVTKRRTFLMWSQVVEHFRRAQHCHRGALKHRCFSQWLHQLELLCVSRELEELWTQRLQRRAFSLWQLRLSRARSHLHHTRRWRDTRQLRLYLSVWRERLDESKRARLCRLRQQTHVMCRMRNTLLCWRTAFSQRLRSRDHCTQTQQRRALLAWHRQTVSAQRLRYREACFQYSRELRLQAAVLRQWRRALIQGQQRQCVLESLLIIYHSRLSDPASHRWRSAATAFNNRLLHKCFRCWTHSRGLLKVADMFCIKKKRNEARFVLRMWSLWAKEGRAQRRMGEAVSLWLEGRGVSRSFHRWVKVYQQHQKASHHIQTQLSHSIRAVERRGERGLTRRYWTCWTNQTEASLLCTQQYERCVLQRAWLTWRKRHIRNRVSADHSATVNSTLLAQVLQVWWQRAHRTDFES</sequence>
<protein>
    <submittedName>
        <fullName evidence="1">Uncharacterized protein LOC122145964</fullName>
    </submittedName>
</protein>
<gene>
    <name evidence="1" type="primary">LOC122145964</name>
</gene>
<dbReference type="KEGG" id="ccar:122145964"/>